<dbReference type="GO" id="GO:0006355">
    <property type="term" value="P:regulation of DNA-templated transcription"/>
    <property type="evidence" value="ECO:0007669"/>
    <property type="project" value="InterPro"/>
</dbReference>
<feature type="region of interest" description="Disordered" evidence="11">
    <location>
        <begin position="203"/>
        <end position="232"/>
    </location>
</feature>
<gene>
    <name evidence="14" type="ORF">Cgig2_022938</name>
</gene>
<accession>A0A9Q1KC30</accession>
<feature type="transmembrane region" description="Helical" evidence="12">
    <location>
        <begin position="401"/>
        <end position="424"/>
    </location>
</feature>
<organism evidence="14 15">
    <name type="scientific">Carnegiea gigantea</name>
    <dbReference type="NCBI Taxonomy" id="171969"/>
    <lineage>
        <taxon>Eukaryota</taxon>
        <taxon>Viridiplantae</taxon>
        <taxon>Streptophyta</taxon>
        <taxon>Embryophyta</taxon>
        <taxon>Tracheophyta</taxon>
        <taxon>Spermatophyta</taxon>
        <taxon>Magnoliopsida</taxon>
        <taxon>eudicotyledons</taxon>
        <taxon>Gunneridae</taxon>
        <taxon>Pentapetalae</taxon>
        <taxon>Caryophyllales</taxon>
        <taxon>Cactineae</taxon>
        <taxon>Cactaceae</taxon>
        <taxon>Cactoideae</taxon>
        <taxon>Echinocereeae</taxon>
        <taxon>Carnegiea</taxon>
    </lineage>
</organism>
<keyword evidence="5" id="KW-0805">Transcription regulation</keyword>
<dbReference type="Proteomes" id="UP001153076">
    <property type="component" value="Unassembled WGS sequence"/>
</dbReference>
<name>A0A9Q1KC30_9CARY</name>
<keyword evidence="6" id="KW-0238">DNA-binding</keyword>
<evidence type="ECO:0000256" key="4">
    <source>
        <dbReference type="ARBA" id="ARBA00022989"/>
    </source>
</evidence>
<dbReference type="PANTHER" id="PTHR31744:SF216">
    <property type="entry name" value="NAC TRANSCRIPTION FACTOR"/>
    <property type="match status" value="1"/>
</dbReference>
<keyword evidence="15" id="KW-1185">Reference proteome</keyword>
<evidence type="ECO:0000259" key="13">
    <source>
        <dbReference type="PROSITE" id="PS51005"/>
    </source>
</evidence>
<keyword evidence="7 12" id="KW-0472">Membrane</keyword>
<dbReference type="PANTHER" id="PTHR31744">
    <property type="entry name" value="PROTEIN CUP-SHAPED COTYLEDON 2-RELATED"/>
    <property type="match status" value="1"/>
</dbReference>
<evidence type="ECO:0000256" key="1">
    <source>
        <dbReference type="ARBA" id="ARBA00004123"/>
    </source>
</evidence>
<evidence type="ECO:0000256" key="10">
    <source>
        <dbReference type="ARBA" id="ARBA00023242"/>
    </source>
</evidence>
<dbReference type="EMBL" id="JAKOGI010000188">
    <property type="protein sequence ID" value="KAJ8440497.1"/>
    <property type="molecule type" value="Genomic_DNA"/>
</dbReference>
<dbReference type="SUPFAM" id="SSF101941">
    <property type="entry name" value="NAC domain"/>
    <property type="match status" value="1"/>
</dbReference>
<evidence type="ECO:0000256" key="6">
    <source>
        <dbReference type="ARBA" id="ARBA00023125"/>
    </source>
</evidence>
<evidence type="ECO:0000256" key="11">
    <source>
        <dbReference type="SAM" id="MobiDB-lite"/>
    </source>
</evidence>
<dbReference type="InterPro" id="IPR003441">
    <property type="entry name" value="NAC-dom"/>
</dbReference>
<dbReference type="GO" id="GO:0016020">
    <property type="term" value="C:membrane"/>
    <property type="evidence" value="ECO:0007669"/>
    <property type="project" value="UniProtKB-SubCell"/>
</dbReference>
<evidence type="ECO:0000256" key="5">
    <source>
        <dbReference type="ARBA" id="ARBA00023015"/>
    </source>
</evidence>
<keyword evidence="3 12" id="KW-0812">Transmembrane</keyword>
<evidence type="ECO:0000256" key="7">
    <source>
        <dbReference type="ARBA" id="ARBA00023136"/>
    </source>
</evidence>
<keyword evidence="9" id="KW-0804">Transcription</keyword>
<dbReference type="OrthoDB" id="1935348at2759"/>
<evidence type="ECO:0000313" key="15">
    <source>
        <dbReference type="Proteomes" id="UP001153076"/>
    </source>
</evidence>
<feature type="compositionally biased region" description="Basic and acidic residues" evidence="11">
    <location>
        <begin position="203"/>
        <end position="221"/>
    </location>
</feature>
<reference evidence="14" key="1">
    <citation type="submission" date="2022-04" db="EMBL/GenBank/DDBJ databases">
        <title>Carnegiea gigantea Genome sequencing and assembly v2.</title>
        <authorList>
            <person name="Copetti D."/>
            <person name="Sanderson M.J."/>
            <person name="Burquez A."/>
            <person name="Wojciechowski M.F."/>
        </authorList>
    </citation>
    <scope>NUCLEOTIDE SEQUENCE</scope>
    <source>
        <strain evidence="14">SGP5-SGP5p</strain>
        <tissue evidence="14">Aerial part</tissue>
    </source>
</reference>
<dbReference type="Gene3D" id="2.170.150.80">
    <property type="entry name" value="NAC domain"/>
    <property type="match status" value="1"/>
</dbReference>
<proteinExistence type="predicted"/>
<dbReference type="AlphaFoldDB" id="A0A9Q1KC30"/>
<evidence type="ECO:0000256" key="3">
    <source>
        <dbReference type="ARBA" id="ARBA00022692"/>
    </source>
</evidence>
<dbReference type="GO" id="GO:0005634">
    <property type="term" value="C:nucleus"/>
    <property type="evidence" value="ECO:0007669"/>
    <property type="project" value="UniProtKB-SubCell"/>
</dbReference>
<comment type="subcellular location">
    <subcellularLocation>
        <location evidence="2">Membrane</location>
        <topology evidence="2">Single-pass membrane protein</topology>
    </subcellularLocation>
    <subcellularLocation>
        <location evidence="1">Nucleus</location>
    </subcellularLocation>
</comment>
<evidence type="ECO:0000313" key="14">
    <source>
        <dbReference type="EMBL" id="KAJ8440497.1"/>
    </source>
</evidence>
<evidence type="ECO:0000256" key="9">
    <source>
        <dbReference type="ARBA" id="ARBA00023163"/>
    </source>
</evidence>
<feature type="domain" description="NAC" evidence="13">
    <location>
        <begin position="17"/>
        <end position="159"/>
    </location>
</feature>
<dbReference type="GO" id="GO:0000976">
    <property type="term" value="F:transcription cis-regulatory region binding"/>
    <property type="evidence" value="ECO:0007669"/>
    <property type="project" value="UniProtKB-ARBA"/>
</dbReference>
<sequence>MNGISKEAELSIAASSLFPGFRFSPTDEELILYYLKKKLDGYDKCVEVIPEVDICKYEPWDLPAKAVINSDQEWFFFSPRGKKYPNGSQSKRATEIGYWKATGKERAVKSGSNIIGTKRTLVFHIGRAPKGERTEWIMHEYCMAGKGQDALVVCRLRRKCDYHAVDGTNGEVLFSKPLSMIDSSATSSGFGLDGVGTLGGDKLPESSQKKCTSSHDSHSVEQMDSTSESDRKFRGEIIQPESSSHVRPFTSLFFWSIYCILQDLLRSHITEACSLSINMQHANEEDDLFADILNDNIVQLDECPPTAPTPRAEDIITTNSTTVSIVPRIHHQHSGEQPPHSAPWSYPSQGTANRRIRLRKLRRLSAHREELEEQSGENMVSTKAKQTRRMRLGLRQGCNKLYMVLILMALVFLFSAFGMSWCSYRPPLPRGS</sequence>
<dbReference type="Pfam" id="PF02365">
    <property type="entry name" value="NAM"/>
    <property type="match status" value="1"/>
</dbReference>
<dbReference type="InterPro" id="IPR036093">
    <property type="entry name" value="NAC_dom_sf"/>
</dbReference>
<keyword evidence="10" id="KW-0539">Nucleus</keyword>
<dbReference type="PROSITE" id="PS51005">
    <property type="entry name" value="NAC"/>
    <property type="match status" value="1"/>
</dbReference>
<keyword evidence="8" id="KW-0010">Activator</keyword>
<keyword evidence="4 12" id="KW-1133">Transmembrane helix</keyword>
<evidence type="ECO:0000256" key="8">
    <source>
        <dbReference type="ARBA" id="ARBA00023159"/>
    </source>
</evidence>
<evidence type="ECO:0000256" key="12">
    <source>
        <dbReference type="SAM" id="Phobius"/>
    </source>
</evidence>
<comment type="caution">
    <text evidence="14">The sequence shown here is derived from an EMBL/GenBank/DDBJ whole genome shotgun (WGS) entry which is preliminary data.</text>
</comment>
<protein>
    <recommendedName>
        <fullName evidence="13">NAC domain-containing protein</fullName>
    </recommendedName>
</protein>
<evidence type="ECO:0000256" key="2">
    <source>
        <dbReference type="ARBA" id="ARBA00004167"/>
    </source>
</evidence>